<dbReference type="EMBL" id="ACJM01000004">
    <property type="protein sequence ID" value="EEG78127.1"/>
    <property type="molecule type" value="Genomic_DNA"/>
</dbReference>
<evidence type="ECO:0000313" key="4">
    <source>
        <dbReference type="Proteomes" id="UP000006443"/>
    </source>
</evidence>
<dbReference type="PROSITE" id="PS50102">
    <property type="entry name" value="RRM"/>
    <property type="match status" value="1"/>
</dbReference>
<keyword evidence="1" id="KW-0694">RNA-binding</keyword>
<dbReference type="RefSeq" id="WP_008515443.1">
    <property type="nucleotide sequence ID" value="NZ_ACJM01000004.1"/>
</dbReference>
<keyword evidence="4" id="KW-1185">Reference proteome</keyword>
<dbReference type="STRING" id="555088.DealDRAFT_1004"/>
<dbReference type="InterPro" id="IPR012677">
    <property type="entry name" value="Nucleotide-bd_a/b_plait_sf"/>
</dbReference>
<dbReference type="InterPro" id="IPR035979">
    <property type="entry name" value="RBD_domain_sf"/>
</dbReference>
<dbReference type="AlphaFoldDB" id="C0GEU5"/>
<dbReference type="GO" id="GO:0003723">
    <property type="term" value="F:RNA binding"/>
    <property type="evidence" value="ECO:0007669"/>
    <property type="project" value="UniProtKB-KW"/>
</dbReference>
<dbReference type="Proteomes" id="UP000006443">
    <property type="component" value="Unassembled WGS sequence"/>
</dbReference>
<dbReference type="SUPFAM" id="SSF54928">
    <property type="entry name" value="RNA-binding domain, RBD"/>
    <property type="match status" value="1"/>
</dbReference>
<evidence type="ECO:0000259" key="2">
    <source>
        <dbReference type="PROSITE" id="PS50102"/>
    </source>
</evidence>
<protein>
    <submittedName>
        <fullName evidence="3">RNP-1 like RNA-binding protein</fullName>
    </submittedName>
</protein>
<name>C0GEU5_DETAL</name>
<dbReference type="SMART" id="SM00360">
    <property type="entry name" value="RRM"/>
    <property type="match status" value="1"/>
</dbReference>
<dbReference type="eggNOG" id="COG0724">
    <property type="taxonomic scope" value="Bacteria"/>
</dbReference>
<dbReference type="OrthoDB" id="9798855at2"/>
<dbReference type="PANTHER" id="PTHR48027">
    <property type="entry name" value="HETEROGENEOUS NUCLEAR RIBONUCLEOPROTEIN 87F-RELATED"/>
    <property type="match status" value="1"/>
</dbReference>
<dbReference type="CDD" id="cd21608">
    <property type="entry name" value="RRM2_NsCP33_like"/>
    <property type="match status" value="1"/>
</dbReference>
<dbReference type="InterPro" id="IPR000504">
    <property type="entry name" value="RRM_dom"/>
</dbReference>
<dbReference type="InterPro" id="IPR048289">
    <property type="entry name" value="RRM2_NsCP33-like"/>
</dbReference>
<gene>
    <name evidence="3" type="ORF">DealDRAFT_1004</name>
</gene>
<sequence length="82" mass="9369">MPKTIYVGNIPWSTTEDQLREYFSEHGQVLNARIITERATGRSKGYGFVEVPEEDAEKMIEMNGTELEGRKLVVNEAKPRPE</sequence>
<dbReference type="InterPro" id="IPR052462">
    <property type="entry name" value="SLIRP/GR-RBP-like"/>
</dbReference>
<evidence type="ECO:0000256" key="1">
    <source>
        <dbReference type="ARBA" id="ARBA00022884"/>
    </source>
</evidence>
<proteinExistence type="predicted"/>
<dbReference type="Pfam" id="PF00076">
    <property type="entry name" value="RRM_1"/>
    <property type="match status" value="1"/>
</dbReference>
<dbReference type="Gene3D" id="3.30.70.330">
    <property type="match status" value="1"/>
</dbReference>
<reference evidence="3 4" key="1">
    <citation type="submission" date="2009-02" db="EMBL/GenBank/DDBJ databases">
        <title>Sequencing of the draft genome and assembly of Dethiobacter alkaliphilus AHT 1.</title>
        <authorList>
            <consortium name="US DOE Joint Genome Institute (JGI-PGF)"/>
            <person name="Lucas S."/>
            <person name="Copeland A."/>
            <person name="Lapidus A."/>
            <person name="Glavina del Rio T."/>
            <person name="Dalin E."/>
            <person name="Tice H."/>
            <person name="Bruce D."/>
            <person name="Goodwin L."/>
            <person name="Pitluck S."/>
            <person name="Larimer F."/>
            <person name="Land M.L."/>
            <person name="Hauser L."/>
            <person name="Muyzer G."/>
        </authorList>
    </citation>
    <scope>NUCLEOTIDE SEQUENCE [LARGE SCALE GENOMIC DNA]</scope>
    <source>
        <strain evidence="3 4">AHT 1</strain>
    </source>
</reference>
<evidence type="ECO:0000313" key="3">
    <source>
        <dbReference type="EMBL" id="EEG78127.1"/>
    </source>
</evidence>
<feature type="domain" description="RRM" evidence="2">
    <location>
        <begin position="3"/>
        <end position="79"/>
    </location>
</feature>
<organism evidence="3 4">
    <name type="scientific">Dethiobacter alkaliphilus AHT 1</name>
    <dbReference type="NCBI Taxonomy" id="555088"/>
    <lineage>
        <taxon>Bacteria</taxon>
        <taxon>Bacillati</taxon>
        <taxon>Bacillota</taxon>
        <taxon>Dethiobacteria</taxon>
        <taxon>Dethiobacterales</taxon>
        <taxon>Dethiobacteraceae</taxon>
        <taxon>Dethiobacter</taxon>
    </lineage>
</organism>
<comment type="caution">
    <text evidence="3">The sequence shown here is derived from an EMBL/GenBank/DDBJ whole genome shotgun (WGS) entry which is preliminary data.</text>
</comment>
<accession>C0GEU5</accession>